<dbReference type="GO" id="GO:0003682">
    <property type="term" value="F:chromatin binding"/>
    <property type="evidence" value="ECO:0007669"/>
    <property type="project" value="TreeGrafter"/>
</dbReference>
<protein>
    <submittedName>
        <fullName evidence="6">Unconventional prefoldin RPB5 interactor 1</fullName>
    </submittedName>
</protein>
<comment type="similarity">
    <text evidence="3">Belongs to the RNA polymerase II subunit 5-mediating protein family.</text>
</comment>
<dbReference type="AlphaFoldDB" id="A0A0R3W5A9"/>
<comment type="subcellular location">
    <subcellularLocation>
        <location evidence="1">Nucleus</location>
    </subcellularLocation>
</comment>
<dbReference type="InterPro" id="IPR009053">
    <property type="entry name" value="Prefoldin"/>
</dbReference>
<keyword evidence="4" id="KW-0175">Coiled coil</keyword>
<feature type="compositionally biased region" description="Basic and acidic residues" evidence="5">
    <location>
        <begin position="156"/>
        <end position="170"/>
    </location>
</feature>
<dbReference type="GO" id="GO:0005634">
    <property type="term" value="C:nucleus"/>
    <property type="evidence" value="ECO:0007669"/>
    <property type="project" value="UniProtKB-SubCell"/>
</dbReference>
<dbReference type="GO" id="GO:0003714">
    <property type="term" value="F:transcription corepressor activity"/>
    <property type="evidence" value="ECO:0007669"/>
    <property type="project" value="TreeGrafter"/>
</dbReference>
<feature type="compositionally biased region" description="Basic and acidic residues" evidence="5">
    <location>
        <begin position="291"/>
        <end position="301"/>
    </location>
</feature>
<feature type="region of interest" description="Disordered" evidence="5">
    <location>
        <begin position="284"/>
        <end position="313"/>
    </location>
</feature>
<dbReference type="GO" id="GO:0000122">
    <property type="term" value="P:negative regulation of transcription by RNA polymerase II"/>
    <property type="evidence" value="ECO:0007669"/>
    <property type="project" value="TreeGrafter"/>
</dbReference>
<feature type="compositionally biased region" description="Polar residues" evidence="5">
    <location>
        <begin position="171"/>
        <end position="180"/>
    </location>
</feature>
<evidence type="ECO:0000256" key="5">
    <source>
        <dbReference type="SAM" id="MobiDB-lite"/>
    </source>
</evidence>
<feature type="compositionally biased region" description="Basic and acidic residues" evidence="5">
    <location>
        <begin position="252"/>
        <end position="262"/>
    </location>
</feature>
<feature type="compositionally biased region" description="Low complexity" evidence="5">
    <location>
        <begin position="188"/>
        <end position="199"/>
    </location>
</feature>
<dbReference type="STRING" id="60517.A0A0R3W5A9"/>
<feature type="region of interest" description="Disordered" evidence="5">
    <location>
        <begin position="156"/>
        <end position="206"/>
    </location>
</feature>
<feature type="coiled-coil region" evidence="4">
    <location>
        <begin position="2"/>
        <end position="29"/>
    </location>
</feature>
<dbReference type="CDD" id="cd23159">
    <property type="entry name" value="Prefoldin_URI1"/>
    <property type="match status" value="1"/>
</dbReference>
<dbReference type="Gene3D" id="1.10.287.370">
    <property type="match status" value="1"/>
</dbReference>
<name>A0A0R3W5A9_TAEAS</name>
<evidence type="ECO:0000256" key="2">
    <source>
        <dbReference type="ARBA" id="ARBA00023242"/>
    </source>
</evidence>
<dbReference type="InterPro" id="IPR004127">
    <property type="entry name" value="Prefoldin_subunit_alpha"/>
</dbReference>
<reference evidence="6" key="1">
    <citation type="submission" date="2017-02" db="UniProtKB">
        <authorList>
            <consortium name="WormBaseParasite"/>
        </authorList>
    </citation>
    <scope>IDENTIFICATION</scope>
</reference>
<keyword evidence="2" id="KW-0539">Nucleus</keyword>
<evidence type="ECO:0000256" key="4">
    <source>
        <dbReference type="SAM" id="Coils"/>
    </source>
</evidence>
<evidence type="ECO:0000256" key="3">
    <source>
        <dbReference type="ARBA" id="ARBA00038295"/>
    </source>
</evidence>
<dbReference type="GO" id="GO:0019212">
    <property type="term" value="F:phosphatase inhibitor activity"/>
    <property type="evidence" value="ECO:0007669"/>
    <property type="project" value="TreeGrafter"/>
</dbReference>
<feature type="coiled-coil region" evidence="4">
    <location>
        <begin position="84"/>
        <end position="111"/>
    </location>
</feature>
<feature type="region of interest" description="Disordered" evidence="5">
    <location>
        <begin position="247"/>
        <end position="271"/>
    </location>
</feature>
<proteinExistence type="inferred from homology"/>
<dbReference type="InterPro" id="IPR052255">
    <property type="entry name" value="RNA_pol_II_subunit5-mediator"/>
</dbReference>
<dbReference type="PANTHER" id="PTHR15111">
    <property type="entry name" value="RNA POLYMERASE II SUBUNIT 5-MEDIATING PROTEIN NNX3"/>
    <property type="match status" value="1"/>
</dbReference>
<dbReference type="SUPFAM" id="SSF46579">
    <property type="entry name" value="Prefoldin"/>
    <property type="match status" value="1"/>
</dbReference>
<dbReference type="Pfam" id="PF02996">
    <property type="entry name" value="Prefoldin"/>
    <property type="match status" value="1"/>
</dbReference>
<evidence type="ECO:0000256" key="1">
    <source>
        <dbReference type="ARBA" id="ARBA00004123"/>
    </source>
</evidence>
<dbReference type="WBParaSite" id="TASK_0000529301-mRNA-1">
    <property type="protein sequence ID" value="TASK_0000529301-mRNA-1"/>
    <property type="gene ID" value="TASK_0000529301"/>
</dbReference>
<sequence length="313" mass="35590">LLEEQLKAIRQTDDKIRKLEAYIDEYTRLESRLEDVSKCFSKKVIIPFSPRALVPARLIHTNEVLVYMGGSAEHFCEVSTFQSISIINKRIGGIQQEIQQLREQKRLLTDRASYTRRLVKGEQPHSVSGEGDGGVEFEIREEFDPEREKEWQARHKERVQAERMPKRTDTHATLSSSLKVRTQDETPSDSTPPVSPDITIYGSSNPALPVDSNIRDWHRASPADVVAFVQRECRKAESISVLKSTQPHRSLVKNDSHGKSGTELRPATQPSKCLIEPFSQITERGLASSETVDHTRSHDGPISRFRAQRNRNL</sequence>
<organism evidence="6">
    <name type="scientific">Taenia asiatica</name>
    <name type="common">Asian tapeworm</name>
    <dbReference type="NCBI Taxonomy" id="60517"/>
    <lineage>
        <taxon>Eukaryota</taxon>
        <taxon>Metazoa</taxon>
        <taxon>Spiralia</taxon>
        <taxon>Lophotrochozoa</taxon>
        <taxon>Platyhelminthes</taxon>
        <taxon>Cestoda</taxon>
        <taxon>Eucestoda</taxon>
        <taxon>Cyclophyllidea</taxon>
        <taxon>Taeniidae</taxon>
        <taxon>Taenia</taxon>
    </lineage>
</organism>
<dbReference type="PANTHER" id="PTHR15111:SF0">
    <property type="entry name" value="UNCONVENTIONAL PREFOLDIN RPB5 INTERACTOR 1"/>
    <property type="match status" value="1"/>
</dbReference>
<evidence type="ECO:0000313" key="6">
    <source>
        <dbReference type="WBParaSite" id="TASK_0000529301-mRNA-1"/>
    </source>
</evidence>
<accession>A0A0R3W5A9</accession>